<reference evidence="1 2" key="1">
    <citation type="submission" date="2017-06" db="EMBL/GenBank/DDBJ databases">
        <title>Comparative genomic analysis of Ambrosia Fusariam Clade fungi.</title>
        <authorList>
            <person name="Stajich J.E."/>
            <person name="Carrillo J."/>
            <person name="Kijimoto T."/>
            <person name="Eskalen A."/>
            <person name="O'Donnell K."/>
            <person name="Kasson M."/>
        </authorList>
    </citation>
    <scope>NUCLEOTIDE SEQUENCE [LARGE SCALE GENOMIC DNA]</scope>
    <source>
        <strain evidence="1 2">NRRL62584</strain>
    </source>
</reference>
<proteinExistence type="predicted"/>
<sequence>MTIVTPIEDDNVTARDKSLDETLPDDTLRDVTWDFAINTFADKYSRDCSMSTTTETTELNSSINAEVSGNTPAALPSIDKPVAETKGKEEVGEFMDHRLDTEASTVEIQVKWEAGREVRVLQGSERGLREDVPTLVFEYLKNLGGYELVTGLEIYHIS</sequence>
<comment type="caution">
    <text evidence="1">The sequence shown here is derived from an EMBL/GenBank/DDBJ whole genome shotgun (WGS) entry which is preliminary data.</text>
</comment>
<dbReference type="AlphaFoldDB" id="A0A428P4P2"/>
<keyword evidence="2" id="KW-1185">Reference proteome</keyword>
<evidence type="ECO:0000313" key="2">
    <source>
        <dbReference type="Proteomes" id="UP000288168"/>
    </source>
</evidence>
<dbReference type="STRING" id="1325734.A0A428P4P2"/>
<accession>A0A428P4P2</accession>
<dbReference type="Proteomes" id="UP000288168">
    <property type="component" value="Unassembled WGS sequence"/>
</dbReference>
<name>A0A428P4P2_9HYPO</name>
<dbReference type="OrthoDB" id="433924at2759"/>
<evidence type="ECO:0000313" key="1">
    <source>
        <dbReference type="EMBL" id="RSL47976.1"/>
    </source>
</evidence>
<organism evidence="1 2">
    <name type="scientific">Fusarium duplospermum</name>
    <dbReference type="NCBI Taxonomy" id="1325734"/>
    <lineage>
        <taxon>Eukaryota</taxon>
        <taxon>Fungi</taxon>
        <taxon>Dikarya</taxon>
        <taxon>Ascomycota</taxon>
        <taxon>Pezizomycotina</taxon>
        <taxon>Sordariomycetes</taxon>
        <taxon>Hypocreomycetidae</taxon>
        <taxon>Hypocreales</taxon>
        <taxon>Nectriaceae</taxon>
        <taxon>Fusarium</taxon>
        <taxon>Fusarium solani species complex</taxon>
    </lineage>
</organism>
<protein>
    <submittedName>
        <fullName evidence="1">Uncharacterized protein</fullName>
    </submittedName>
</protein>
<gene>
    <name evidence="1" type="ORF">CEP54_013139</name>
</gene>
<dbReference type="EMBL" id="NKCI01000206">
    <property type="protein sequence ID" value="RSL47976.1"/>
    <property type="molecule type" value="Genomic_DNA"/>
</dbReference>